<comment type="pathway">
    <text evidence="3">Lipid metabolism.</text>
</comment>
<evidence type="ECO:0000313" key="21">
    <source>
        <dbReference type="Proteomes" id="UP000006790"/>
    </source>
</evidence>
<keyword evidence="11 18" id="KW-0067">ATP-binding</keyword>
<evidence type="ECO:0000256" key="10">
    <source>
        <dbReference type="ARBA" id="ARBA00022741"/>
    </source>
</evidence>
<dbReference type="GO" id="GO:0031966">
    <property type="term" value="C:mitochondrial membrane"/>
    <property type="evidence" value="ECO:0007669"/>
    <property type="project" value="EnsemblFungi"/>
</dbReference>
<evidence type="ECO:0000256" key="3">
    <source>
        <dbReference type="ARBA" id="ARBA00005189"/>
    </source>
</evidence>
<evidence type="ECO:0000256" key="11">
    <source>
        <dbReference type="ARBA" id="ARBA00022840"/>
    </source>
</evidence>
<dbReference type="KEGG" id="erc:Ecym_1287"/>
<comment type="similarity">
    <text evidence="4 18">Belongs to the CDP-alcohol phosphatidyltransferase class-II family.</text>
</comment>
<evidence type="ECO:0000256" key="13">
    <source>
        <dbReference type="ARBA" id="ARBA00023128"/>
    </source>
</evidence>
<dbReference type="RefSeq" id="XP_003644343.1">
    <property type="nucleotide sequence ID" value="XM_003644295.1"/>
</dbReference>
<evidence type="ECO:0000256" key="18">
    <source>
        <dbReference type="RuleBase" id="RU365024"/>
    </source>
</evidence>
<evidence type="ECO:0000256" key="15">
    <source>
        <dbReference type="ARBA" id="ARBA00023264"/>
    </source>
</evidence>
<dbReference type="GO" id="GO:0032049">
    <property type="term" value="P:cardiolipin biosynthetic process"/>
    <property type="evidence" value="ECO:0007669"/>
    <property type="project" value="EnsemblFungi"/>
</dbReference>
<accession>G8JN62</accession>
<dbReference type="Proteomes" id="UP000006790">
    <property type="component" value="Chromosome 1"/>
</dbReference>
<dbReference type="GO" id="GO:0005524">
    <property type="term" value="F:ATP binding"/>
    <property type="evidence" value="ECO:0007669"/>
    <property type="project" value="UniProtKB-KW"/>
</dbReference>
<keyword evidence="9" id="KW-0677">Repeat</keyword>
<feature type="domain" description="PLD phosphodiesterase" evidence="19">
    <location>
        <begin position="159"/>
        <end position="185"/>
    </location>
</feature>
<keyword evidence="21" id="KW-1185">Reference proteome</keyword>
<dbReference type="PIRSF" id="PIRSF000850">
    <property type="entry name" value="Phospholipase_D_PSS"/>
    <property type="match status" value="1"/>
</dbReference>
<dbReference type="eggNOG" id="KOG3964">
    <property type="taxonomic scope" value="Eukaryota"/>
</dbReference>
<dbReference type="STRING" id="931890.G8JN62"/>
<gene>
    <name evidence="20" type="ordered locus">Ecym_1287</name>
</gene>
<evidence type="ECO:0000313" key="20">
    <source>
        <dbReference type="EMBL" id="AET37526.1"/>
    </source>
</evidence>
<dbReference type="Gene3D" id="3.30.870.10">
    <property type="entry name" value="Endonuclease Chain A"/>
    <property type="match status" value="2"/>
</dbReference>
<organism evidence="20 21">
    <name type="scientific">Eremothecium cymbalariae (strain CBS 270.75 / DBVPG 7215 / KCTC 17166 / NRRL Y-17582)</name>
    <name type="common">Yeast</name>
    <dbReference type="NCBI Taxonomy" id="931890"/>
    <lineage>
        <taxon>Eukaryota</taxon>
        <taxon>Fungi</taxon>
        <taxon>Dikarya</taxon>
        <taxon>Ascomycota</taxon>
        <taxon>Saccharomycotina</taxon>
        <taxon>Saccharomycetes</taxon>
        <taxon>Saccharomycetales</taxon>
        <taxon>Saccharomycetaceae</taxon>
        <taxon>Eremothecium</taxon>
    </lineage>
</organism>
<proteinExistence type="inferred from homology"/>
<dbReference type="SMART" id="SM00155">
    <property type="entry name" value="PLDc"/>
    <property type="match status" value="2"/>
</dbReference>
<keyword evidence="14 18" id="KW-0594">Phospholipid biosynthesis</keyword>
<dbReference type="Pfam" id="PF00614">
    <property type="entry name" value="PLDc"/>
    <property type="match status" value="1"/>
</dbReference>
<dbReference type="InParanoid" id="G8JN62"/>
<evidence type="ECO:0000256" key="4">
    <source>
        <dbReference type="ARBA" id="ARBA00010682"/>
    </source>
</evidence>
<evidence type="ECO:0000256" key="16">
    <source>
        <dbReference type="ARBA" id="ARBA00048586"/>
    </source>
</evidence>
<keyword evidence="12 18" id="KW-0443">Lipid metabolism</keyword>
<dbReference type="PANTHER" id="PTHR12586:SF1">
    <property type="entry name" value="CDP-DIACYLGLYCEROL--GLYCEROL-3-PHOSPHATE 3-PHOSPHATIDYLTRANSFERASE, MITOCHONDRIAL"/>
    <property type="match status" value="1"/>
</dbReference>
<keyword evidence="8 18" id="KW-0808">Transferase</keyword>
<evidence type="ECO:0000256" key="12">
    <source>
        <dbReference type="ARBA" id="ARBA00023098"/>
    </source>
</evidence>
<comment type="function">
    <text evidence="18">Functions in the biosynthesis of the anionic phospholipids phosphatidylglycerol and cardiolipin.</text>
</comment>
<evidence type="ECO:0000256" key="9">
    <source>
        <dbReference type="ARBA" id="ARBA00022737"/>
    </source>
</evidence>
<dbReference type="FunFam" id="3.30.870.10:FF:000046">
    <property type="entry name" value="CDP-diacylglycerol--glycerol-3-phosphate 3-phosphatidyltransferase"/>
    <property type="match status" value="1"/>
</dbReference>
<name>G8JN62_ERECY</name>
<evidence type="ECO:0000256" key="1">
    <source>
        <dbReference type="ARBA" id="ARBA00004173"/>
    </source>
</evidence>
<dbReference type="FunFam" id="3.30.870.10:FF:000044">
    <property type="entry name" value="CDP-diacylglycerol--glycerol-3-phosphate 3-phosphatidyltransferase"/>
    <property type="match status" value="1"/>
</dbReference>
<dbReference type="AlphaFoldDB" id="G8JN62"/>
<comment type="subcellular location">
    <subcellularLocation>
        <location evidence="1 18">Mitochondrion</location>
    </subcellularLocation>
</comment>
<evidence type="ECO:0000259" key="19">
    <source>
        <dbReference type="SMART" id="SM00155"/>
    </source>
</evidence>
<dbReference type="FunCoup" id="G8JN62">
    <property type="interactions" value="407"/>
</dbReference>
<keyword evidence="13 18" id="KW-0496">Mitochondrion</keyword>
<dbReference type="HOGENOM" id="CLU_030471_1_1_1"/>
<dbReference type="SUPFAM" id="SSF56024">
    <property type="entry name" value="Phospholipase D/nuclease"/>
    <property type="match status" value="2"/>
</dbReference>
<dbReference type="GeneID" id="11469664"/>
<dbReference type="EMBL" id="CP002497">
    <property type="protein sequence ID" value="AET37526.1"/>
    <property type="molecule type" value="Genomic_DNA"/>
</dbReference>
<dbReference type="EC" id="2.7.8.5" evidence="5 18"/>
<dbReference type="CDD" id="cd09135">
    <property type="entry name" value="PLDc_PGS1_euk_1"/>
    <property type="match status" value="1"/>
</dbReference>
<evidence type="ECO:0000256" key="14">
    <source>
        <dbReference type="ARBA" id="ARBA00023209"/>
    </source>
</evidence>
<evidence type="ECO:0000256" key="6">
    <source>
        <dbReference type="ARBA" id="ARBA00014944"/>
    </source>
</evidence>
<evidence type="ECO:0000256" key="8">
    <source>
        <dbReference type="ARBA" id="ARBA00022679"/>
    </source>
</evidence>
<evidence type="ECO:0000256" key="17">
    <source>
        <dbReference type="ARBA" id="ARBA00058636"/>
    </source>
</evidence>
<dbReference type="InterPro" id="IPR016270">
    <property type="entry name" value="PGS1"/>
</dbReference>
<dbReference type="GO" id="GO:0008444">
    <property type="term" value="F:CDP-diacylglycerol-glycerol-3-phosphate 3-phosphatidyltransferase activity"/>
    <property type="evidence" value="ECO:0007669"/>
    <property type="project" value="UniProtKB-EC"/>
</dbReference>
<dbReference type="PANTHER" id="PTHR12586">
    <property type="entry name" value="CDP-DIACYLGLYCEROL--SERINE O-PHOSPHATIDYLTRANSFERASE"/>
    <property type="match status" value="1"/>
</dbReference>
<protein>
    <recommendedName>
        <fullName evidence="6 18">CDP-diacylglycerol--glycerol-3-phosphate 3-phosphatidyltransferase</fullName>
        <ecNumber evidence="5 18">2.7.8.5</ecNumber>
    </recommendedName>
</protein>
<comment type="function">
    <text evidence="17">Essential for the viability of mitochondrial petite mutant. Catalyzes the committed step to the synthesis of the acidic phospholipids.</text>
</comment>
<dbReference type="InterPro" id="IPR001736">
    <property type="entry name" value="PLipase_D/transphosphatidylase"/>
</dbReference>
<comment type="catalytic activity">
    <reaction evidence="16 18">
        <text>a CDP-1,2-diacyl-sn-glycerol + sn-glycerol 3-phosphate = a 1,2-diacyl-sn-glycero-3-phospho-(1'-sn-glycero-3'-phosphate) + CMP + H(+)</text>
        <dbReference type="Rhea" id="RHEA:12593"/>
        <dbReference type="ChEBI" id="CHEBI:15378"/>
        <dbReference type="ChEBI" id="CHEBI:57597"/>
        <dbReference type="ChEBI" id="CHEBI:58332"/>
        <dbReference type="ChEBI" id="CHEBI:60110"/>
        <dbReference type="ChEBI" id="CHEBI:60377"/>
        <dbReference type="EC" id="2.7.8.5"/>
    </reaction>
</comment>
<dbReference type="UniPathway" id="UPA00084">
    <property type="reaction ID" value="UER00503"/>
</dbReference>
<sequence>MFHVRRTYFTQKAITVPMSKCKSSFTDLVKDKLSFLKTKFYFEKNHIEVMEHPVVFYETLKDKITNAEDRIFFASLYIGKTETELVKCINDALRSKPRLKVFFLIDGLRGTRESPDTCSASLLTQLVKEHGDRVDVRLYMTPAYSGWKKALLPKRINEGIGLQHMKIYGFDNEVILSGANLSFDYFSNRQDRYYLFKSKAFTDYYFKLHQLVSNFSYQAKYFINPEKYLLLWPKSNITVEPSVDNSKFLTQTSKLLTKFLNEDHSQLIDKSPENLKRYPTVVYPISQFTPLFKKSNDNSTEKPSILALLSSLNSPSNRWTITAGYFNILPEIEEKLLSSPSNTGTVITASPCANGFYKSKGISNYLPDAYLYLSKKFLEGIHSYGKSDTISLYEWKKGIVNTPGGWSYHAKGIWVSGDTEDDPRPVVTVIGSSNYTKRAYSLDLETNVIAVTEDEELKNIMQHEVENLMSNTRKLALEDFSTDSARHVSTRVKVATELLGRKL</sequence>
<evidence type="ECO:0000256" key="7">
    <source>
        <dbReference type="ARBA" id="ARBA00022516"/>
    </source>
</evidence>
<dbReference type="CDD" id="cd09137">
    <property type="entry name" value="PLDc_PGS1_euk_2"/>
    <property type="match status" value="1"/>
</dbReference>
<keyword evidence="10 18" id="KW-0547">Nucleotide-binding</keyword>
<comment type="pathway">
    <text evidence="2 18">Phospholipid metabolism; phosphatidylglycerol biosynthesis; phosphatidylglycerol from CDP-diacylglycerol: step 1/2.</text>
</comment>
<evidence type="ECO:0000256" key="2">
    <source>
        <dbReference type="ARBA" id="ARBA00005042"/>
    </source>
</evidence>
<keyword evidence="15 18" id="KW-1208">Phospholipid metabolism</keyword>
<keyword evidence="7 18" id="KW-0444">Lipid biosynthesis</keyword>
<dbReference type="OrthoDB" id="10250191at2759"/>
<reference evidence="21" key="1">
    <citation type="journal article" date="2012" name="G3 (Bethesda)">
        <title>Pichia sorbitophila, an interspecies yeast hybrid reveals early steps of genome resolution following polyploidization.</title>
        <authorList>
            <person name="Leh Louis V."/>
            <person name="Despons L."/>
            <person name="Friedrich A."/>
            <person name="Martin T."/>
            <person name="Durrens P."/>
            <person name="Casaregola S."/>
            <person name="Neuveglise C."/>
            <person name="Fairhead C."/>
            <person name="Marck C."/>
            <person name="Cruz J.A."/>
            <person name="Straub M.L."/>
            <person name="Kugler V."/>
            <person name="Sacerdot C."/>
            <person name="Uzunov Z."/>
            <person name="Thierry A."/>
            <person name="Weiss S."/>
            <person name="Bleykasten C."/>
            <person name="De Montigny J."/>
            <person name="Jacques N."/>
            <person name="Jung P."/>
            <person name="Lemaire M."/>
            <person name="Mallet S."/>
            <person name="Morel G."/>
            <person name="Richard G.F."/>
            <person name="Sarkar A."/>
            <person name="Savel G."/>
            <person name="Schacherer J."/>
            <person name="Seret M.L."/>
            <person name="Talla E."/>
            <person name="Samson G."/>
            <person name="Jubin C."/>
            <person name="Poulain J."/>
            <person name="Vacherie B."/>
            <person name="Barbe V."/>
            <person name="Pelletier E."/>
            <person name="Sherman D.J."/>
            <person name="Westhof E."/>
            <person name="Weissenbach J."/>
            <person name="Baret P.V."/>
            <person name="Wincker P."/>
            <person name="Gaillardin C."/>
            <person name="Dujon B."/>
            <person name="Souciet J.L."/>
        </authorList>
    </citation>
    <scope>NUCLEOTIDE SEQUENCE [LARGE SCALE GENOMIC DNA]</scope>
    <source>
        <strain evidence="21">CBS 270.75 / DBVPG 7215 / KCTC 17166 / NRRL Y-17582</strain>
    </source>
</reference>
<dbReference type="OMA" id="HKCLAQC"/>
<feature type="domain" description="PLD phosphodiesterase" evidence="19">
    <location>
        <begin position="404"/>
        <end position="439"/>
    </location>
</feature>
<evidence type="ECO:0000256" key="5">
    <source>
        <dbReference type="ARBA" id="ARBA00013170"/>
    </source>
</evidence>